<evidence type="ECO:0000313" key="2">
    <source>
        <dbReference type="EMBL" id="KAK1260478.1"/>
    </source>
</evidence>
<keyword evidence="1" id="KW-0732">Signal</keyword>
<dbReference type="Proteomes" id="UP001179952">
    <property type="component" value="Unassembled WGS sequence"/>
</dbReference>
<gene>
    <name evidence="2" type="ORF">QJS04_geneDACA022543</name>
</gene>
<dbReference type="AlphaFoldDB" id="A0AAV9A8J9"/>
<sequence>MKKVGLEWLAILVLLFLTTATARQVMTCPYRWSPCFRRPIRCPNECPLAKPLDPNSKGCFLNCASPTCEAVCRHRKPNCNGQGSGCYDPRFIGGDGGVFYFHGVRDQHFSLVSDPNFQINARFIGLRPAGRPRDFTWMQALGLVFGPRDTFTVEATKADKWDENVDHLVFSYNGEPLFVPEGHLSEWKSPDDGLTVERTGRVNSVTISINGFTEIRLQVVPVTEEDDRIHNYRIPSDDCYAHLEVQFRFSRLSKEVEGVIGRTYRPDFENPAKRGVMVPVVGGEDKYRTSSLVSSDCRACVFGSGGPEALESSPVDDE</sequence>
<protein>
    <recommendedName>
        <fullName evidence="4">Root cap</fullName>
    </recommendedName>
</protein>
<evidence type="ECO:0000313" key="3">
    <source>
        <dbReference type="Proteomes" id="UP001179952"/>
    </source>
</evidence>
<keyword evidence="3" id="KW-1185">Reference proteome</keyword>
<feature type="signal peptide" evidence="1">
    <location>
        <begin position="1"/>
        <end position="22"/>
    </location>
</feature>
<dbReference type="InterPro" id="IPR009646">
    <property type="entry name" value="Root_cap"/>
</dbReference>
<reference evidence="2" key="1">
    <citation type="journal article" date="2023" name="Nat. Commun.">
        <title>Diploid and tetraploid genomes of Acorus and the evolution of monocots.</title>
        <authorList>
            <person name="Ma L."/>
            <person name="Liu K.W."/>
            <person name="Li Z."/>
            <person name="Hsiao Y.Y."/>
            <person name="Qi Y."/>
            <person name="Fu T."/>
            <person name="Tang G.D."/>
            <person name="Zhang D."/>
            <person name="Sun W.H."/>
            <person name="Liu D.K."/>
            <person name="Li Y."/>
            <person name="Chen G.Z."/>
            <person name="Liu X.D."/>
            <person name="Liao X.Y."/>
            <person name="Jiang Y.T."/>
            <person name="Yu X."/>
            <person name="Hao Y."/>
            <person name="Huang J."/>
            <person name="Zhao X.W."/>
            <person name="Ke S."/>
            <person name="Chen Y.Y."/>
            <person name="Wu W.L."/>
            <person name="Hsu J.L."/>
            <person name="Lin Y.F."/>
            <person name="Huang M.D."/>
            <person name="Li C.Y."/>
            <person name="Huang L."/>
            <person name="Wang Z.W."/>
            <person name="Zhao X."/>
            <person name="Zhong W.Y."/>
            <person name="Peng D.H."/>
            <person name="Ahmad S."/>
            <person name="Lan S."/>
            <person name="Zhang J.S."/>
            <person name="Tsai W.C."/>
            <person name="Van de Peer Y."/>
            <person name="Liu Z.J."/>
        </authorList>
    </citation>
    <scope>NUCLEOTIDE SEQUENCE</scope>
    <source>
        <strain evidence="2">SCP</strain>
    </source>
</reference>
<name>A0AAV9A8J9_ACOGR</name>
<proteinExistence type="predicted"/>
<organism evidence="2 3">
    <name type="scientific">Acorus gramineus</name>
    <name type="common">Dwarf sweet flag</name>
    <dbReference type="NCBI Taxonomy" id="55184"/>
    <lineage>
        <taxon>Eukaryota</taxon>
        <taxon>Viridiplantae</taxon>
        <taxon>Streptophyta</taxon>
        <taxon>Embryophyta</taxon>
        <taxon>Tracheophyta</taxon>
        <taxon>Spermatophyta</taxon>
        <taxon>Magnoliopsida</taxon>
        <taxon>Liliopsida</taxon>
        <taxon>Acoraceae</taxon>
        <taxon>Acorus</taxon>
    </lineage>
</organism>
<dbReference type="PANTHER" id="PTHR31656">
    <property type="entry name" value="ROOT CAP DOMAIN-CONTAINING PROTEIN"/>
    <property type="match status" value="1"/>
</dbReference>
<dbReference type="Pfam" id="PF06830">
    <property type="entry name" value="Root_cap"/>
    <property type="match status" value="1"/>
</dbReference>
<accession>A0AAV9A8J9</accession>
<comment type="caution">
    <text evidence="2">The sequence shown here is derived from an EMBL/GenBank/DDBJ whole genome shotgun (WGS) entry which is preliminary data.</text>
</comment>
<reference evidence="2" key="2">
    <citation type="submission" date="2023-06" db="EMBL/GenBank/DDBJ databases">
        <authorList>
            <person name="Ma L."/>
            <person name="Liu K.-W."/>
            <person name="Li Z."/>
            <person name="Hsiao Y.-Y."/>
            <person name="Qi Y."/>
            <person name="Fu T."/>
            <person name="Tang G."/>
            <person name="Zhang D."/>
            <person name="Sun W.-H."/>
            <person name="Liu D.-K."/>
            <person name="Li Y."/>
            <person name="Chen G.-Z."/>
            <person name="Liu X.-D."/>
            <person name="Liao X.-Y."/>
            <person name="Jiang Y.-T."/>
            <person name="Yu X."/>
            <person name="Hao Y."/>
            <person name="Huang J."/>
            <person name="Zhao X.-W."/>
            <person name="Ke S."/>
            <person name="Chen Y.-Y."/>
            <person name="Wu W.-L."/>
            <person name="Hsu J.-L."/>
            <person name="Lin Y.-F."/>
            <person name="Huang M.-D."/>
            <person name="Li C.-Y."/>
            <person name="Huang L."/>
            <person name="Wang Z.-W."/>
            <person name="Zhao X."/>
            <person name="Zhong W.-Y."/>
            <person name="Peng D.-H."/>
            <person name="Ahmad S."/>
            <person name="Lan S."/>
            <person name="Zhang J.-S."/>
            <person name="Tsai W.-C."/>
            <person name="Van De Peer Y."/>
            <person name="Liu Z.-J."/>
        </authorList>
    </citation>
    <scope>NUCLEOTIDE SEQUENCE</scope>
    <source>
        <strain evidence="2">SCP</strain>
        <tissue evidence="2">Leaves</tissue>
    </source>
</reference>
<feature type="chain" id="PRO_5043832696" description="Root cap" evidence="1">
    <location>
        <begin position="23"/>
        <end position="318"/>
    </location>
</feature>
<dbReference type="EMBL" id="JAUJYN010000011">
    <property type="protein sequence ID" value="KAK1260478.1"/>
    <property type="molecule type" value="Genomic_DNA"/>
</dbReference>
<evidence type="ECO:0000256" key="1">
    <source>
        <dbReference type="SAM" id="SignalP"/>
    </source>
</evidence>
<evidence type="ECO:0008006" key="4">
    <source>
        <dbReference type="Google" id="ProtNLM"/>
    </source>
</evidence>